<reference evidence="2" key="4">
    <citation type="submission" date="2017-11" db="EMBL/GenBank/DDBJ databases">
        <title>Complete genome sequence of Serratia sp. ATCC 39006.</title>
        <authorList>
            <person name="Hampton H.G."/>
            <person name="Jackson S.A."/>
            <person name="Jauregui R."/>
            <person name="Poulter G.T.M."/>
            <person name="Salmond G.P.C."/>
            <person name="Fineran P.C."/>
        </authorList>
    </citation>
    <scope>NUCLEOTIDE SEQUENCE</scope>
    <source>
        <strain evidence="2">ATCC 39006</strain>
    </source>
</reference>
<accession>A0A2I5T3L9</accession>
<dbReference type="Proteomes" id="UP000017700">
    <property type="component" value="Chromosome"/>
</dbReference>
<sequence>MATMRKRFIAGAVCPQCHSQDTLAVGREDETDVVSCVKCGYHQRQSEEPLKAITRPDEKQIIGIFHPE</sequence>
<evidence type="ECO:0000313" key="1">
    <source>
        <dbReference type="EMBL" id="AUG99154.1"/>
    </source>
</evidence>
<dbReference type="AlphaFoldDB" id="A0A2I5T3L9"/>
<evidence type="ECO:0008006" key="5">
    <source>
        <dbReference type="Google" id="ProtNLM"/>
    </source>
</evidence>
<reference evidence="2 3" key="1">
    <citation type="journal article" date="2013" name="Genome Announc.">
        <title>Draft genome sequence of Serratia sp. strain ATCC 39006, a model bacterium for analysis of the biosynthesis and regulation of prodigiosin, a carbapenem, and gas vesicles.</title>
        <authorList>
            <person name="Fineran P.C."/>
            <person name="Iglesias Cans M.C."/>
            <person name="Ramsay J.P."/>
            <person name="Wilf N.M."/>
            <person name="Cossyleon D."/>
            <person name="McNeil M.B."/>
            <person name="Williamson N.R."/>
            <person name="Monson R.E."/>
            <person name="Becher S.A."/>
            <person name="Stanton J.A."/>
            <person name="Brugger K."/>
            <person name="Brown S.D."/>
            <person name="Salmond G.P."/>
        </authorList>
    </citation>
    <scope>NUCLEOTIDE SEQUENCE [LARGE SCALE GENOMIC DNA]</scope>
    <source>
        <strain evidence="2">ATCC 39006</strain>
        <strain evidence="3">ATCC 39006 / SC 11482</strain>
    </source>
</reference>
<evidence type="ECO:0000313" key="2">
    <source>
        <dbReference type="EMBL" id="AUH03470.1"/>
    </source>
</evidence>
<reference evidence="1 4" key="3">
    <citation type="submission" date="2017-11" db="EMBL/GenBank/DDBJ databases">
        <title>Complete genome sequence of Serratia sp. ATCC 39006 LacA.</title>
        <authorList>
            <person name="Hampton H.G."/>
            <person name="Jackson S.A."/>
            <person name="Jauregui R."/>
            <person name="Poulter G.T.M."/>
            <person name="Salmond G.P.C."/>
            <person name="Fineran P.C."/>
        </authorList>
    </citation>
    <scope>NUCLEOTIDE SEQUENCE [LARGE SCALE GENOMIC DNA]</scope>
    <source>
        <strain evidence="1 4">ATCC 39006</strain>
    </source>
</reference>
<dbReference type="EMBL" id="CP025085">
    <property type="protein sequence ID" value="AUG99154.1"/>
    <property type="molecule type" value="Genomic_DNA"/>
</dbReference>
<protein>
    <recommendedName>
        <fullName evidence="5">DNA-binding protein</fullName>
    </recommendedName>
</protein>
<dbReference type="Pfam" id="PF09526">
    <property type="entry name" value="DUF2387"/>
    <property type="match status" value="1"/>
</dbReference>
<gene>
    <name evidence="1" type="ORF">CWC46_04580</name>
    <name evidence="2" type="ORF">Ser39006_004580</name>
</gene>
<dbReference type="OrthoDB" id="5881059at2"/>
<dbReference type="InterPro" id="IPR012658">
    <property type="entry name" value="YheV"/>
</dbReference>
<name>A0A2I5T3L9_SERS3</name>
<dbReference type="Proteomes" id="UP000233778">
    <property type="component" value="Chromosome"/>
</dbReference>
<evidence type="ECO:0000313" key="4">
    <source>
        <dbReference type="Proteomes" id="UP000233778"/>
    </source>
</evidence>
<dbReference type="KEGG" id="sera:Ser39006_004580"/>
<dbReference type="RefSeq" id="WP_021013375.1">
    <property type="nucleotide sequence ID" value="NZ_CP025084.1"/>
</dbReference>
<dbReference type="KEGG" id="serq:CWC46_04580"/>
<organism evidence="2 3">
    <name type="scientific">Serratia sp. (strain ATCC 39006)</name>
    <name type="common">Prodigiosinella confusarubida</name>
    <dbReference type="NCBI Taxonomy" id="104623"/>
    <lineage>
        <taxon>Bacteria</taxon>
        <taxon>Pseudomonadati</taxon>
        <taxon>Pseudomonadota</taxon>
        <taxon>Gammaproteobacteria</taxon>
        <taxon>Enterobacterales</taxon>
        <taxon>Pectobacteriaceae</taxon>
        <taxon>Prodigiosinella</taxon>
    </lineage>
</organism>
<dbReference type="STRING" id="104623.Ser39006_00098"/>
<dbReference type="NCBIfam" id="TIGR02443">
    <property type="entry name" value="YheV family putative zinc ribbon protein"/>
    <property type="match status" value="1"/>
</dbReference>
<evidence type="ECO:0000313" key="3">
    <source>
        <dbReference type="Proteomes" id="UP000017700"/>
    </source>
</evidence>
<keyword evidence="3" id="KW-1185">Reference proteome</keyword>
<dbReference type="EMBL" id="CP025084">
    <property type="protein sequence ID" value="AUH03470.1"/>
    <property type="molecule type" value="Genomic_DNA"/>
</dbReference>
<proteinExistence type="predicted"/>
<reference evidence="2" key="2">
    <citation type="submission" date="2013-09" db="EMBL/GenBank/DDBJ databases">
        <authorList>
            <person name="Wang G."/>
            <person name="Yang Y."/>
            <person name="Su Y."/>
        </authorList>
    </citation>
    <scope>NUCLEOTIDE SEQUENCE</scope>
    <source>
        <strain evidence="2">ATCC 39006</strain>
    </source>
</reference>